<dbReference type="EC" id="3.1.11.6" evidence="6"/>
<name>A0ABT7DUK9_9NEIS</name>
<dbReference type="Gene3D" id="1.10.287.1040">
    <property type="entry name" value="Exonuclease VII, small subunit"/>
    <property type="match status" value="1"/>
</dbReference>
<protein>
    <recommendedName>
        <fullName evidence="6">Exodeoxyribonuclease 7 small subunit</fullName>
        <ecNumber evidence="6">3.1.11.6</ecNumber>
    </recommendedName>
    <alternativeName>
        <fullName evidence="6">Exodeoxyribonuclease VII small subunit</fullName>
        <shortName evidence="6">Exonuclease VII small subunit</shortName>
    </alternativeName>
</protein>
<evidence type="ECO:0000256" key="1">
    <source>
        <dbReference type="ARBA" id="ARBA00009998"/>
    </source>
</evidence>
<keyword evidence="2 6" id="KW-0963">Cytoplasm</keyword>
<organism evidence="7 8">
    <name type="scientific">Parachitinimonas caeni</name>
    <dbReference type="NCBI Taxonomy" id="3031301"/>
    <lineage>
        <taxon>Bacteria</taxon>
        <taxon>Pseudomonadati</taxon>
        <taxon>Pseudomonadota</taxon>
        <taxon>Betaproteobacteria</taxon>
        <taxon>Neisseriales</taxon>
        <taxon>Chitinibacteraceae</taxon>
        <taxon>Parachitinimonas</taxon>
    </lineage>
</organism>
<evidence type="ECO:0000256" key="6">
    <source>
        <dbReference type="HAMAP-Rule" id="MF_00337"/>
    </source>
</evidence>
<proteinExistence type="inferred from homology"/>
<keyword evidence="5 6" id="KW-0269">Exonuclease</keyword>
<dbReference type="GO" id="GO:0008855">
    <property type="term" value="F:exodeoxyribonuclease VII activity"/>
    <property type="evidence" value="ECO:0007669"/>
    <property type="project" value="UniProtKB-EC"/>
</dbReference>
<keyword evidence="4 6" id="KW-0378">Hydrolase</keyword>
<comment type="catalytic activity">
    <reaction evidence="6">
        <text>Exonucleolytic cleavage in either 5'- to 3'- or 3'- to 5'-direction to yield nucleoside 5'-phosphates.</text>
        <dbReference type="EC" id="3.1.11.6"/>
    </reaction>
</comment>
<evidence type="ECO:0000256" key="4">
    <source>
        <dbReference type="ARBA" id="ARBA00022801"/>
    </source>
</evidence>
<comment type="function">
    <text evidence="6">Bidirectionally degrades single-stranded DNA into large acid-insoluble oligonucleotides, which are then degraded further into small acid-soluble oligonucleotides.</text>
</comment>
<dbReference type="NCBIfam" id="TIGR01280">
    <property type="entry name" value="xseB"/>
    <property type="match status" value="1"/>
</dbReference>
<dbReference type="InterPro" id="IPR037004">
    <property type="entry name" value="Exonuc_VII_ssu_sf"/>
</dbReference>
<comment type="similarity">
    <text evidence="1 6">Belongs to the XseB family.</text>
</comment>
<gene>
    <name evidence="6" type="primary">xseB</name>
    <name evidence="7" type="ORF">PZA18_06765</name>
</gene>
<dbReference type="NCBIfam" id="NF002141">
    <property type="entry name" value="PRK00977.1-5"/>
    <property type="match status" value="1"/>
</dbReference>
<evidence type="ECO:0000256" key="2">
    <source>
        <dbReference type="ARBA" id="ARBA00022490"/>
    </source>
</evidence>
<sequence>MNTRSKAAKAADPADFETALAELETLVASMERGDLPLEAALTAYRRGAELLKFCQARLADTEQQVRILDAELLKPFESTPPESAV</sequence>
<reference evidence="7" key="1">
    <citation type="submission" date="2023-03" db="EMBL/GenBank/DDBJ databases">
        <title>Chitinimonas shenzhenensis gen. nov., sp. nov., a novel member of family Burkholderiaceae isolated from activated sludge collected in Shen Zhen, China.</title>
        <authorList>
            <person name="Wang X."/>
        </authorList>
    </citation>
    <scope>NUCLEOTIDE SEQUENCE</scope>
    <source>
        <strain evidence="7">DQS-5</strain>
    </source>
</reference>
<dbReference type="EMBL" id="JARRAF010000006">
    <property type="protein sequence ID" value="MDK2123748.1"/>
    <property type="molecule type" value="Genomic_DNA"/>
</dbReference>
<dbReference type="RefSeq" id="WP_284100053.1">
    <property type="nucleotide sequence ID" value="NZ_JARRAF010000006.1"/>
</dbReference>
<comment type="subcellular location">
    <subcellularLocation>
        <location evidence="6">Cytoplasm</location>
    </subcellularLocation>
</comment>
<evidence type="ECO:0000256" key="3">
    <source>
        <dbReference type="ARBA" id="ARBA00022722"/>
    </source>
</evidence>
<dbReference type="Pfam" id="PF02609">
    <property type="entry name" value="Exonuc_VII_S"/>
    <property type="match status" value="1"/>
</dbReference>
<comment type="subunit">
    <text evidence="6">Heterooligomer composed of large and small subunits.</text>
</comment>
<evidence type="ECO:0000256" key="5">
    <source>
        <dbReference type="ARBA" id="ARBA00022839"/>
    </source>
</evidence>
<keyword evidence="3 6" id="KW-0540">Nuclease</keyword>
<evidence type="ECO:0000313" key="7">
    <source>
        <dbReference type="EMBL" id="MDK2123748.1"/>
    </source>
</evidence>
<evidence type="ECO:0000313" key="8">
    <source>
        <dbReference type="Proteomes" id="UP001172778"/>
    </source>
</evidence>
<keyword evidence="8" id="KW-1185">Reference proteome</keyword>
<dbReference type="InterPro" id="IPR003761">
    <property type="entry name" value="Exonuc_VII_S"/>
</dbReference>
<dbReference type="SUPFAM" id="SSF116842">
    <property type="entry name" value="XseB-like"/>
    <property type="match status" value="1"/>
</dbReference>
<dbReference type="PIRSF" id="PIRSF006488">
    <property type="entry name" value="Exonuc_VII_S"/>
    <property type="match status" value="1"/>
</dbReference>
<dbReference type="PANTHER" id="PTHR34137">
    <property type="entry name" value="EXODEOXYRIBONUCLEASE 7 SMALL SUBUNIT"/>
    <property type="match status" value="1"/>
</dbReference>
<comment type="caution">
    <text evidence="7">The sequence shown here is derived from an EMBL/GenBank/DDBJ whole genome shotgun (WGS) entry which is preliminary data.</text>
</comment>
<dbReference type="PANTHER" id="PTHR34137:SF1">
    <property type="entry name" value="EXODEOXYRIBONUCLEASE 7 SMALL SUBUNIT"/>
    <property type="match status" value="1"/>
</dbReference>
<dbReference type="Proteomes" id="UP001172778">
    <property type="component" value="Unassembled WGS sequence"/>
</dbReference>
<accession>A0ABT7DUK9</accession>
<dbReference type="HAMAP" id="MF_00337">
    <property type="entry name" value="Exonuc_7_S"/>
    <property type="match status" value="1"/>
</dbReference>